<proteinExistence type="inferred from homology"/>
<keyword evidence="2 9" id="KW-0813">Transport</keyword>
<evidence type="ECO:0000313" key="13">
    <source>
        <dbReference type="Proteomes" id="UP000279259"/>
    </source>
</evidence>
<feature type="compositionally biased region" description="Polar residues" evidence="10">
    <location>
        <begin position="786"/>
        <end position="796"/>
    </location>
</feature>
<feature type="transmembrane region" description="Helical" evidence="9">
    <location>
        <begin position="510"/>
        <end position="527"/>
    </location>
</feature>
<evidence type="ECO:0000256" key="5">
    <source>
        <dbReference type="ARBA" id="ARBA00023065"/>
    </source>
</evidence>
<dbReference type="EMBL" id="RSCD01000010">
    <property type="protein sequence ID" value="RSH90660.1"/>
    <property type="molecule type" value="Genomic_DNA"/>
</dbReference>
<feature type="transmembrane region" description="Helical" evidence="9">
    <location>
        <begin position="335"/>
        <end position="355"/>
    </location>
</feature>
<dbReference type="PRINTS" id="PR00762">
    <property type="entry name" value="CLCHANNEL"/>
</dbReference>
<dbReference type="PROSITE" id="PS51371">
    <property type="entry name" value="CBS"/>
    <property type="match status" value="2"/>
</dbReference>
<feature type="compositionally biased region" description="Basic residues" evidence="10">
    <location>
        <begin position="741"/>
        <end position="750"/>
    </location>
</feature>
<comment type="subcellular location">
    <subcellularLocation>
        <location evidence="1 9">Membrane</location>
        <topology evidence="1 9">Multi-pass membrane protein</topology>
    </subcellularLocation>
</comment>
<reference evidence="12 13" key="1">
    <citation type="submission" date="2018-11" db="EMBL/GenBank/DDBJ databases">
        <title>Genome sequence of Saitozyma podzolica DSM 27192.</title>
        <authorList>
            <person name="Aliyu H."/>
            <person name="Gorte O."/>
            <person name="Ochsenreither K."/>
        </authorList>
    </citation>
    <scope>NUCLEOTIDE SEQUENCE [LARGE SCALE GENOMIC DNA]</scope>
    <source>
        <strain evidence="12 13">DSM 27192</strain>
    </source>
</reference>
<protein>
    <recommendedName>
        <fullName evidence="9">Chloride channel protein</fullName>
    </recommendedName>
</protein>
<dbReference type="CDD" id="cd03684">
    <property type="entry name" value="ClC_3_like"/>
    <property type="match status" value="1"/>
</dbReference>
<dbReference type="Gene3D" id="3.90.1280.20">
    <property type="match status" value="1"/>
</dbReference>
<dbReference type="InterPro" id="IPR000644">
    <property type="entry name" value="CBS_dom"/>
</dbReference>
<feature type="domain" description="CBS" evidence="11">
    <location>
        <begin position="688"/>
        <end position="746"/>
    </location>
</feature>
<dbReference type="PANTHER" id="PTHR45711">
    <property type="entry name" value="CHLORIDE CHANNEL PROTEIN"/>
    <property type="match status" value="1"/>
</dbReference>
<feature type="transmembrane region" description="Helical" evidence="9">
    <location>
        <begin position="170"/>
        <end position="191"/>
    </location>
</feature>
<keyword evidence="5 9" id="KW-0406">Ion transport</keyword>
<evidence type="ECO:0000313" key="12">
    <source>
        <dbReference type="EMBL" id="RSH90660.1"/>
    </source>
</evidence>
<evidence type="ECO:0000256" key="2">
    <source>
        <dbReference type="ARBA" id="ARBA00022448"/>
    </source>
</evidence>
<dbReference type="GO" id="GO:0005886">
    <property type="term" value="C:plasma membrane"/>
    <property type="evidence" value="ECO:0007669"/>
    <property type="project" value="TreeGrafter"/>
</dbReference>
<dbReference type="GO" id="GO:0005794">
    <property type="term" value="C:Golgi apparatus"/>
    <property type="evidence" value="ECO:0007669"/>
    <property type="project" value="TreeGrafter"/>
</dbReference>
<dbReference type="GO" id="GO:0005783">
    <property type="term" value="C:endoplasmic reticulum"/>
    <property type="evidence" value="ECO:0007669"/>
    <property type="project" value="TreeGrafter"/>
</dbReference>
<keyword evidence="6 9" id="KW-0472">Membrane</keyword>
<dbReference type="SUPFAM" id="SSF81340">
    <property type="entry name" value="Clc chloride channel"/>
    <property type="match status" value="1"/>
</dbReference>
<feature type="region of interest" description="Disordered" evidence="10">
    <location>
        <begin position="739"/>
        <end position="803"/>
    </location>
</feature>
<evidence type="ECO:0000259" key="11">
    <source>
        <dbReference type="PROSITE" id="PS51371"/>
    </source>
</evidence>
<dbReference type="Pfam" id="PF00571">
    <property type="entry name" value="CBS"/>
    <property type="match status" value="1"/>
</dbReference>
<dbReference type="InterPro" id="IPR046342">
    <property type="entry name" value="CBS_dom_sf"/>
</dbReference>
<feature type="transmembrane region" description="Helical" evidence="9">
    <location>
        <begin position="102"/>
        <end position="126"/>
    </location>
</feature>
<dbReference type="GO" id="GO:0006878">
    <property type="term" value="P:intracellular copper ion homeostasis"/>
    <property type="evidence" value="ECO:0007669"/>
    <property type="project" value="TreeGrafter"/>
</dbReference>
<accession>A0A427YHV0</accession>
<evidence type="ECO:0000256" key="3">
    <source>
        <dbReference type="ARBA" id="ARBA00022692"/>
    </source>
</evidence>
<dbReference type="GO" id="GO:0005247">
    <property type="term" value="F:voltage-gated chloride channel activity"/>
    <property type="evidence" value="ECO:0007669"/>
    <property type="project" value="TreeGrafter"/>
</dbReference>
<feature type="compositionally biased region" description="Low complexity" evidence="10">
    <location>
        <begin position="759"/>
        <end position="773"/>
    </location>
</feature>
<feature type="transmembrane region" description="Helical" evidence="9">
    <location>
        <begin position="442"/>
        <end position="463"/>
    </location>
</feature>
<dbReference type="SUPFAM" id="SSF54631">
    <property type="entry name" value="CBS-domain pair"/>
    <property type="match status" value="1"/>
</dbReference>
<feature type="transmembrane region" description="Helical" evidence="9">
    <location>
        <begin position="308"/>
        <end position="326"/>
    </location>
</feature>
<feature type="transmembrane region" description="Helical" evidence="9">
    <location>
        <begin position="203"/>
        <end position="223"/>
    </location>
</feature>
<evidence type="ECO:0000256" key="7">
    <source>
        <dbReference type="ARBA" id="ARBA00023214"/>
    </source>
</evidence>
<dbReference type="Gene3D" id="3.10.580.20">
    <property type="match status" value="1"/>
</dbReference>
<evidence type="ECO:0000256" key="8">
    <source>
        <dbReference type="PROSITE-ProRule" id="PRU00703"/>
    </source>
</evidence>
<feature type="region of interest" description="Disordered" evidence="10">
    <location>
        <begin position="1"/>
        <end position="35"/>
    </location>
</feature>
<dbReference type="AlphaFoldDB" id="A0A427YHV0"/>
<dbReference type="OrthoDB" id="44789at2759"/>
<dbReference type="InterPro" id="IPR014743">
    <property type="entry name" value="Cl-channel_core"/>
</dbReference>
<feature type="transmembrane region" description="Helical" evidence="9">
    <location>
        <begin position="367"/>
        <end position="389"/>
    </location>
</feature>
<dbReference type="GO" id="GO:0006879">
    <property type="term" value="P:intracellular iron ion homeostasis"/>
    <property type="evidence" value="ECO:0007669"/>
    <property type="project" value="TreeGrafter"/>
</dbReference>
<dbReference type="Proteomes" id="UP000279259">
    <property type="component" value="Unassembled WGS sequence"/>
</dbReference>
<keyword evidence="4 9" id="KW-1133">Transmembrane helix</keyword>
<dbReference type="InterPro" id="IPR001807">
    <property type="entry name" value="ClC"/>
</dbReference>
<keyword evidence="8" id="KW-0129">CBS domain</keyword>
<dbReference type="CDD" id="cd04591">
    <property type="entry name" value="CBS_pair_voltage-gated_CLC_euk_bac"/>
    <property type="match status" value="1"/>
</dbReference>
<feature type="transmembrane region" description="Helical" evidence="9">
    <location>
        <begin position="272"/>
        <end position="296"/>
    </location>
</feature>
<evidence type="ECO:0000256" key="9">
    <source>
        <dbReference type="RuleBase" id="RU361221"/>
    </source>
</evidence>
<dbReference type="GO" id="GO:0005769">
    <property type="term" value="C:early endosome"/>
    <property type="evidence" value="ECO:0007669"/>
    <property type="project" value="TreeGrafter"/>
</dbReference>
<dbReference type="Gene3D" id="1.10.3080.10">
    <property type="entry name" value="Clc chloride channel"/>
    <property type="match status" value="1"/>
</dbReference>
<evidence type="ECO:0000256" key="1">
    <source>
        <dbReference type="ARBA" id="ARBA00004141"/>
    </source>
</evidence>
<keyword evidence="7 9" id="KW-0868">Chloride</keyword>
<sequence length="870" mass="94758">MSYPPRGSGGAAQLDVENPLMGHRDVEDGKEEEEVEEEIEQVRRYEDFTTVDWIEDALHERYARAQAPPKPNSLTARLDMLEGAPGYVWRGLRDALEEGQSWVVITLVGIAIGMSAALMSVITVWLSDMKMGYCKTGWWLSQKYCCLELGDEGEGCAEWSNWGGVEPFRWFAYILFAATFSFSAAFIVRSFAPYAAGSGISEIKCILGGFIIKGFLGFETFLIKALTLPLAIASGLSIGREGPSVHVACAAGNVIGRMFSRYDRSQLKMREIVTASSAAGVAVAFGSPIGGVLFSIEEMNQVFSNRTMWQSFVCALVATFTLAVSYDRDWHYFEIPAYVVIGIFGGLYGAFVIKFNLQMAAFRRKHLANHGVAEAVTLATITAFIGYLNRFLRIDMTESMEILTSAQWRMVNSLLLAVVVRTALVVVSYGCKVPCGIFVPSMAVGAMFGRMVGILVKALHTAYPTAPWFAMCAPDAPCITPGTYAFLGAAAALGLTVTVVVIMFELTGALTYLLPVMITLLVTKAVSNQFGGGGMADQVIKFNGFPFLEQESKEDEDAFFQPIANVMKKDLAVMFASGVPLQTISEIVQSTNYQGFPVVRSEEDRTIIGFVRKSELRYALERARRTRNIASNATCTFLHSSDDTGATDGLVAGPDIVIPGRQASHSRSQGGPRNSGVEAEQVDFGQYVDQTPLIVSPKMPLEIVMQLFRRMGPRVILVATEGQLVGLVTVKDVLRHEARHEARHARHGKRSAGPAGLDSPSAGSPRSPRSLPAHMRQAGATHGRTDSAQSQSSNGWAESWAAVEEGESSGNGLEIALEEGLGWAQARVNQALRLFRGRLNWSGSGSARRQPQGHDAAYEFELAEAEDRPR</sequence>
<dbReference type="Pfam" id="PF00654">
    <property type="entry name" value="Voltage_CLC"/>
    <property type="match status" value="1"/>
</dbReference>
<keyword evidence="3 9" id="KW-0812">Transmembrane</keyword>
<feature type="transmembrane region" description="Helical" evidence="9">
    <location>
        <begin position="410"/>
        <end position="430"/>
    </location>
</feature>
<keyword evidence="13" id="KW-1185">Reference proteome</keyword>
<gene>
    <name evidence="12" type="primary">GEF1</name>
    <name evidence="12" type="ORF">EHS25_001265</name>
</gene>
<dbReference type="SMART" id="SM00116">
    <property type="entry name" value="CBS"/>
    <property type="match status" value="2"/>
</dbReference>
<feature type="transmembrane region" description="Helical" evidence="9">
    <location>
        <begin position="484"/>
        <end position="504"/>
    </location>
</feature>
<evidence type="ECO:0000256" key="4">
    <source>
        <dbReference type="ARBA" id="ARBA00022989"/>
    </source>
</evidence>
<comment type="caution">
    <text evidence="12">The sequence shown here is derived from an EMBL/GenBank/DDBJ whole genome shotgun (WGS) entry which is preliminary data.</text>
</comment>
<name>A0A427YHV0_9TREE</name>
<organism evidence="12 13">
    <name type="scientific">Saitozyma podzolica</name>
    <dbReference type="NCBI Taxonomy" id="1890683"/>
    <lineage>
        <taxon>Eukaryota</taxon>
        <taxon>Fungi</taxon>
        <taxon>Dikarya</taxon>
        <taxon>Basidiomycota</taxon>
        <taxon>Agaricomycotina</taxon>
        <taxon>Tremellomycetes</taxon>
        <taxon>Tremellales</taxon>
        <taxon>Trimorphomycetaceae</taxon>
        <taxon>Saitozyma</taxon>
    </lineage>
</organism>
<evidence type="ECO:0000256" key="10">
    <source>
        <dbReference type="SAM" id="MobiDB-lite"/>
    </source>
</evidence>
<evidence type="ECO:0000256" key="6">
    <source>
        <dbReference type="ARBA" id="ARBA00023136"/>
    </source>
</evidence>
<dbReference type="GO" id="GO:0000324">
    <property type="term" value="C:fungal-type vacuole"/>
    <property type="evidence" value="ECO:0007669"/>
    <property type="project" value="TreeGrafter"/>
</dbReference>
<feature type="domain" description="CBS" evidence="11">
    <location>
        <begin position="567"/>
        <end position="626"/>
    </location>
</feature>
<dbReference type="PANTHER" id="PTHR45711:SF9">
    <property type="entry name" value="ANION_PROTON EXCHANGE TRANSPORTER GEF1"/>
    <property type="match status" value="1"/>
</dbReference>
<comment type="similarity">
    <text evidence="9">Belongs to the chloride channel (TC 2.A.49) family.</text>
</comment>